<dbReference type="eggNOG" id="COG0388">
    <property type="taxonomic scope" value="Bacteria"/>
</dbReference>
<dbReference type="InterPro" id="IPR003010">
    <property type="entry name" value="C-N_Hydrolase"/>
</dbReference>
<gene>
    <name evidence="3" type="ORF">UO65_4952</name>
</gene>
<dbReference type="EC" id="3.5.1.4" evidence="3"/>
<dbReference type="PATRIC" id="fig|909613.9.peg.4950"/>
<dbReference type="STRING" id="909613.UO65_4952"/>
<dbReference type="RefSeq" id="WP_035286658.1">
    <property type="nucleotide sequence ID" value="NZ_AYXG01000186.1"/>
</dbReference>
<dbReference type="GO" id="GO:0004040">
    <property type="term" value="F:amidase activity"/>
    <property type="evidence" value="ECO:0007669"/>
    <property type="project" value="UniProtKB-EC"/>
</dbReference>
<accession>W7IHG4</accession>
<keyword evidence="4" id="KW-1185">Reference proteome</keyword>
<protein>
    <submittedName>
        <fullName evidence="3">Aliphatic amidase AmiE</fullName>
        <ecNumber evidence="3">3.5.1.4</ecNumber>
    </submittedName>
</protein>
<dbReference type="CDD" id="cd07581">
    <property type="entry name" value="nitrilase_3"/>
    <property type="match status" value="1"/>
</dbReference>
<dbReference type="AlphaFoldDB" id="W7IHG4"/>
<comment type="similarity">
    <text evidence="1">Belongs to the carbon-nitrogen hydrolase superfamily. NIT1/NIT2 family.</text>
</comment>
<name>W7IHG4_9PSEU</name>
<dbReference type="PANTHER" id="PTHR23088:SF27">
    <property type="entry name" value="DEAMINATED GLUTATHIONE AMIDASE"/>
    <property type="match status" value="1"/>
</dbReference>
<dbReference type="PROSITE" id="PS50263">
    <property type="entry name" value="CN_HYDROLASE"/>
    <property type="match status" value="1"/>
</dbReference>
<dbReference type="InterPro" id="IPR036526">
    <property type="entry name" value="C-N_Hydrolase_sf"/>
</dbReference>
<comment type="caution">
    <text evidence="3">The sequence shown here is derived from an EMBL/GenBank/DDBJ whole genome shotgun (WGS) entry which is preliminary data.</text>
</comment>
<evidence type="ECO:0000313" key="4">
    <source>
        <dbReference type="Proteomes" id="UP000019277"/>
    </source>
</evidence>
<dbReference type="InterPro" id="IPR001110">
    <property type="entry name" value="UPF0012_CS"/>
</dbReference>
<dbReference type="Proteomes" id="UP000019277">
    <property type="component" value="Unassembled WGS sequence"/>
</dbReference>
<dbReference type="PROSITE" id="PS01227">
    <property type="entry name" value="UPF0012"/>
    <property type="match status" value="1"/>
</dbReference>
<evidence type="ECO:0000313" key="3">
    <source>
        <dbReference type="EMBL" id="EWC59753.1"/>
    </source>
</evidence>
<dbReference type="SUPFAM" id="SSF56317">
    <property type="entry name" value="Carbon-nitrogen hydrolase"/>
    <property type="match status" value="1"/>
</dbReference>
<sequence length="258" mass="26793">MRAALCQITSTPDPAANLAAVRSGVAAAARAGASLVLFPEATQCCFGVPLGPIAEPLDGPWASAVREIADEHGVLVVVGMFTPADDGRVFNTLLITGRGEHRGYDKIHLFDAFGFTESRTVAPGSELVTVTVDDLTLGLTTCYDVRFPELYRALAAQGAAALLVAASWGAGEGKREQWELLVRARALDATAWVLACGQADPGTPSKAPTGIGHSLVATPTGAIAASLGPTPDLLVVDIDPDSVTKTREAIPVLANRRL</sequence>
<dbReference type="PANTHER" id="PTHR23088">
    <property type="entry name" value="NITRILASE-RELATED"/>
    <property type="match status" value="1"/>
</dbReference>
<keyword evidence="3" id="KW-0378">Hydrolase</keyword>
<dbReference type="Pfam" id="PF00795">
    <property type="entry name" value="CN_hydrolase"/>
    <property type="match status" value="1"/>
</dbReference>
<proteinExistence type="inferred from homology"/>
<organism evidence="3 4">
    <name type="scientific">Actinokineospora spheciospongiae</name>
    <dbReference type="NCBI Taxonomy" id="909613"/>
    <lineage>
        <taxon>Bacteria</taxon>
        <taxon>Bacillati</taxon>
        <taxon>Actinomycetota</taxon>
        <taxon>Actinomycetes</taxon>
        <taxon>Pseudonocardiales</taxon>
        <taxon>Pseudonocardiaceae</taxon>
        <taxon>Actinokineospora</taxon>
    </lineage>
</organism>
<evidence type="ECO:0000259" key="2">
    <source>
        <dbReference type="PROSITE" id="PS50263"/>
    </source>
</evidence>
<dbReference type="OrthoDB" id="9811121at2"/>
<feature type="domain" description="CN hydrolase" evidence="2">
    <location>
        <begin position="1"/>
        <end position="240"/>
    </location>
</feature>
<reference evidence="3 4" key="1">
    <citation type="journal article" date="2014" name="Genome Announc.">
        <title>Draft Genome Sequence of the Antitrypanosomally Active Sponge-Associated Bacterium Actinokineospora sp. Strain EG49.</title>
        <authorList>
            <person name="Harjes J."/>
            <person name="Ryu T."/>
            <person name="Abdelmohsen U.R."/>
            <person name="Moitinho-Silva L."/>
            <person name="Horn H."/>
            <person name="Ravasi T."/>
            <person name="Hentschel U."/>
        </authorList>
    </citation>
    <scope>NUCLEOTIDE SEQUENCE [LARGE SCALE GENOMIC DNA]</scope>
    <source>
        <strain evidence="3 4">EG49</strain>
    </source>
</reference>
<dbReference type="Gene3D" id="3.60.110.10">
    <property type="entry name" value="Carbon-nitrogen hydrolase"/>
    <property type="match status" value="1"/>
</dbReference>
<evidence type="ECO:0000256" key="1">
    <source>
        <dbReference type="ARBA" id="ARBA00010613"/>
    </source>
</evidence>
<dbReference type="EMBL" id="AYXG01000186">
    <property type="protein sequence ID" value="EWC59753.1"/>
    <property type="molecule type" value="Genomic_DNA"/>
</dbReference>